<dbReference type="SMART" id="SM00939">
    <property type="entry name" value="PepX_C"/>
    <property type="match status" value="1"/>
</dbReference>
<dbReference type="EMBL" id="CP159289">
    <property type="protein sequence ID" value="XCH26590.1"/>
    <property type="molecule type" value="Genomic_DNA"/>
</dbReference>
<protein>
    <submittedName>
        <fullName evidence="3">CocE/NonD family hydrolase</fullName>
    </submittedName>
</protein>
<dbReference type="Pfam" id="PF08530">
    <property type="entry name" value="PepX_C"/>
    <property type="match status" value="1"/>
</dbReference>
<accession>A0AAU8FRY0</accession>
<dbReference type="GO" id="GO:0008239">
    <property type="term" value="F:dipeptidyl-peptidase activity"/>
    <property type="evidence" value="ECO:0007669"/>
    <property type="project" value="InterPro"/>
</dbReference>
<dbReference type="InterPro" id="IPR029058">
    <property type="entry name" value="AB_hydrolase_fold"/>
</dbReference>
<evidence type="ECO:0000256" key="1">
    <source>
        <dbReference type="ARBA" id="ARBA00022801"/>
    </source>
</evidence>
<proteinExistence type="predicted"/>
<dbReference type="Gene3D" id="1.10.3020.10">
    <property type="entry name" value="alpha-amino acid ester hydrolase ( Helical cap domain)"/>
    <property type="match status" value="1"/>
</dbReference>
<organism evidence="3">
    <name type="scientific">Dyadobacter sp. 676</name>
    <dbReference type="NCBI Taxonomy" id="3088362"/>
    <lineage>
        <taxon>Bacteria</taxon>
        <taxon>Pseudomonadati</taxon>
        <taxon>Bacteroidota</taxon>
        <taxon>Cytophagia</taxon>
        <taxon>Cytophagales</taxon>
        <taxon>Spirosomataceae</taxon>
        <taxon>Dyadobacter</taxon>
    </lineage>
</organism>
<dbReference type="RefSeq" id="WP_353721880.1">
    <property type="nucleotide sequence ID" value="NZ_CP159289.1"/>
</dbReference>
<dbReference type="SUPFAM" id="SSF53474">
    <property type="entry name" value="alpha/beta-Hydrolases"/>
    <property type="match status" value="1"/>
</dbReference>
<gene>
    <name evidence="3" type="ORF">ABV298_09410</name>
</gene>
<name>A0AAU8FRY0_9BACT</name>
<dbReference type="InterPro" id="IPR000383">
    <property type="entry name" value="Xaa-Pro-like_dom"/>
</dbReference>
<dbReference type="Gene3D" id="3.40.50.1820">
    <property type="entry name" value="alpha/beta hydrolase"/>
    <property type="match status" value="1"/>
</dbReference>
<evidence type="ECO:0000259" key="2">
    <source>
        <dbReference type="SMART" id="SM00939"/>
    </source>
</evidence>
<dbReference type="SUPFAM" id="SSF49785">
    <property type="entry name" value="Galactose-binding domain-like"/>
    <property type="match status" value="1"/>
</dbReference>
<feature type="domain" description="Xaa-Pro dipeptidyl-peptidase C-terminal" evidence="2">
    <location>
        <begin position="358"/>
        <end position="623"/>
    </location>
</feature>
<dbReference type="InterPro" id="IPR005674">
    <property type="entry name" value="CocE/Ser_esterase"/>
</dbReference>
<dbReference type="AlphaFoldDB" id="A0AAU8FRY0"/>
<dbReference type="InterPro" id="IPR013736">
    <property type="entry name" value="Xaa-Pro_dipept_C"/>
</dbReference>
<reference evidence="3" key="1">
    <citation type="submission" date="2024-06" db="EMBL/GenBank/DDBJ databases">
        <title>Sequencing and assembly of the genome of Dyadobacter sp. strain 676, a symbiont of Cyamopsis tetragonoloba.</title>
        <authorList>
            <person name="Guro P."/>
            <person name="Sazanova A."/>
            <person name="Kuznetsova I."/>
            <person name="Belimov A."/>
            <person name="Safronova V."/>
        </authorList>
    </citation>
    <scope>NUCLEOTIDE SEQUENCE</scope>
    <source>
        <strain evidence="3">676</strain>
    </source>
</reference>
<dbReference type="InterPro" id="IPR008979">
    <property type="entry name" value="Galactose-bd-like_sf"/>
</dbReference>
<evidence type="ECO:0000313" key="3">
    <source>
        <dbReference type="EMBL" id="XCH26590.1"/>
    </source>
</evidence>
<keyword evidence="1 3" id="KW-0378">Hydrolase</keyword>
<dbReference type="Pfam" id="PF02129">
    <property type="entry name" value="Peptidase_S15"/>
    <property type="match status" value="1"/>
</dbReference>
<sequence>MIKNLLCAALIVLGGHVYGQNASDEQYIRENYSKAEYDIPVRDGVKLHTIVYTPKDASAEKKYPFLMQRTCYSVAPYGADAYPPRLGPSQALMRDKFIFVYQDVRGRYLSEGTWTNMTPHIDQKKDKNDVDEASDTYDTIEWLLKNIPNNNGRVGQWGISYPGFYTTASALAGHPALKASSPQAPIADFFFDDFHHNGVFTQGYYLTFPVFGIKPPKPTTASWFTGEMFTPRPDGYTFNLEMGSLKNFDKYYSQNFYWQETVNHPNKDEFWKKRDILPHLKGVKHAFMTVGGWFDAEDLYGPLNTYKTLEKNNPSIYNTLVVGPFGHGRWSRETGHTLHNDIYFGDSIATFYQNNIEAKFFKHFLKEAGDGKTGLPEAYLFDTGKKEWKTFDKWPTANAEKRKLFFHPKGKLDFEAPKEAKSVSEYVSDPLKPVPYTANYKQMSGFTPFEYMSEDQRFAATRPDVLVFETDILTEDITLGGEINALLKFSTTGTDADFFVKLIDVYPDDEKNHPYMPDPKVVLAGYQQMVRSEVMRARFRNSFEKPEPLVAGKITDLKFRLQDVLHTFKKGHRIMVQVQSTAFPLFDRNPQKYVENIYKAQDSDFTPARHTIYHQADAPSALEVEIIK</sequence>
<dbReference type="NCBIfam" id="TIGR00976">
    <property type="entry name" value="CocE_NonD"/>
    <property type="match status" value="1"/>
</dbReference>
<dbReference type="Gene3D" id="2.60.120.260">
    <property type="entry name" value="Galactose-binding domain-like"/>
    <property type="match status" value="1"/>
</dbReference>